<dbReference type="Proteomes" id="UP001175227">
    <property type="component" value="Unassembled WGS sequence"/>
</dbReference>
<gene>
    <name evidence="1" type="ORF">IW261DRAFT_1286280</name>
</gene>
<comment type="caution">
    <text evidence="1">The sequence shown here is derived from an EMBL/GenBank/DDBJ whole genome shotgun (WGS) entry which is preliminary data.</text>
</comment>
<name>A0AA39NC12_9AGAR</name>
<sequence>DDPLSWPQPYIHQYCHLAIIRSPPPNSSQPHPDASLHWLPGGNDFREADSTSECRGPGFLQEHHLMSLQNRVKIITEKAREVTLSDGAEDLKHVYMLLLHNFLERLEHLPMSLEKVQLNVREMQHVSLYLQALLDYMLIYKP</sequence>
<reference evidence="1" key="1">
    <citation type="submission" date="2023-06" db="EMBL/GenBank/DDBJ databases">
        <authorList>
            <consortium name="Lawrence Berkeley National Laboratory"/>
            <person name="Ahrendt S."/>
            <person name="Sahu N."/>
            <person name="Indic B."/>
            <person name="Wong-Bajracharya J."/>
            <person name="Merenyi Z."/>
            <person name="Ke H.-M."/>
            <person name="Monk M."/>
            <person name="Kocsube S."/>
            <person name="Drula E."/>
            <person name="Lipzen A."/>
            <person name="Balint B."/>
            <person name="Henrissat B."/>
            <person name="Andreopoulos B."/>
            <person name="Martin F.M."/>
            <person name="Harder C.B."/>
            <person name="Rigling D."/>
            <person name="Ford K.L."/>
            <person name="Foster G.D."/>
            <person name="Pangilinan J."/>
            <person name="Papanicolaou A."/>
            <person name="Barry K."/>
            <person name="LaButti K."/>
            <person name="Viragh M."/>
            <person name="Koriabine M."/>
            <person name="Yan M."/>
            <person name="Riley R."/>
            <person name="Champramary S."/>
            <person name="Plett K.L."/>
            <person name="Tsai I.J."/>
            <person name="Slot J."/>
            <person name="Sipos G."/>
            <person name="Plett J."/>
            <person name="Nagy L.G."/>
            <person name="Grigoriev I.V."/>
        </authorList>
    </citation>
    <scope>NUCLEOTIDE SEQUENCE</scope>
    <source>
        <strain evidence="1">ICMP 16352</strain>
    </source>
</reference>
<proteinExistence type="predicted"/>
<evidence type="ECO:0000313" key="1">
    <source>
        <dbReference type="EMBL" id="KAK0462743.1"/>
    </source>
</evidence>
<dbReference type="AlphaFoldDB" id="A0AA39NC12"/>
<evidence type="ECO:0000313" key="2">
    <source>
        <dbReference type="Proteomes" id="UP001175227"/>
    </source>
</evidence>
<keyword evidence="2" id="KW-1185">Reference proteome</keyword>
<dbReference type="EMBL" id="JAUEPR010000124">
    <property type="protein sequence ID" value="KAK0462743.1"/>
    <property type="molecule type" value="Genomic_DNA"/>
</dbReference>
<organism evidence="1 2">
    <name type="scientific">Armillaria novae-zelandiae</name>
    <dbReference type="NCBI Taxonomy" id="153914"/>
    <lineage>
        <taxon>Eukaryota</taxon>
        <taxon>Fungi</taxon>
        <taxon>Dikarya</taxon>
        <taxon>Basidiomycota</taxon>
        <taxon>Agaricomycotina</taxon>
        <taxon>Agaricomycetes</taxon>
        <taxon>Agaricomycetidae</taxon>
        <taxon>Agaricales</taxon>
        <taxon>Marasmiineae</taxon>
        <taxon>Physalacriaceae</taxon>
        <taxon>Armillaria</taxon>
    </lineage>
</organism>
<feature type="non-terminal residue" evidence="1">
    <location>
        <position position="142"/>
    </location>
</feature>
<protein>
    <submittedName>
        <fullName evidence="1">Uncharacterized protein</fullName>
    </submittedName>
</protein>
<feature type="non-terminal residue" evidence="1">
    <location>
        <position position="1"/>
    </location>
</feature>
<accession>A0AA39NC12</accession>